<evidence type="ECO:0000313" key="3">
    <source>
        <dbReference type="Proteomes" id="UP000554482"/>
    </source>
</evidence>
<comment type="caution">
    <text evidence="2">The sequence shown here is derived from an EMBL/GenBank/DDBJ whole genome shotgun (WGS) entry which is preliminary data.</text>
</comment>
<dbReference type="PANTHER" id="PTHR33116:SF66">
    <property type="entry name" value="REVERSE TRANSCRIPTASE ZINC-BINDING DOMAIN-CONTAINING PROTEIN"/>
    <property type="match status" value="1"/>
</dbReference>
<dbReference type="AlphaFoldDB" id="A0A7J6WBS9"/>
<sequence>MLYARFFWSGPGMVKAMHHARIHKLGLRKESGGLGLRDFTLWNKAAYHGLVFNIAYKKPTIWVTWVWEYHIKEKGFWTMDIPKDCSWVWRSILKLRESAMTHMKFLVANGHDIMLWEDPWSSLGSLKRIPAVVNSWGPLLHNNAALDIIISNYFWQEHMFNQLPALLAETLQKVKILPQIGNDRILWTPNPKGTFNTKSAYKALLPVQEKVQWYQLVWNNKVIPRHKITVWMLLTGALPTQGGIQKFLGLSSRPRASQEDWDIIIKRSRSKGMETDIISIYVCAVVYYIWRERNQRRFSDSFKTAQGVEMDVFRR</sequence>
<dbReference type="EMBL" id="JABWDY010018274">
    <property type="protein sequence ID" value="KAF5194781.1"/>
    <property type="molecule type" value="Genomic_DNA"/>
</dbReference>
<dbReference type="InterPro" id="IPR026960">
    <property type="entry name" value="RVT-Znf"/>
</dbReference>
<keyword evidence="2" id="KW-0548">Nucleotidyltransferase</keyword>
<dbReference type="GO" id="GO:0003964">
    <property type="term" value="F:RNA-directed DNA polymerase activity"/>
    <property type="evidence" value="ECO:0007669"/>
    <property type="project" value="UniProtKB-KW"/>
</dbReference>
<reference evidence="2 3" key="1">
    <citation type="submission" date="2020-06" db="EMBL/GenBank/DDBJ databases">
        <title>Transcriptomic and genomic resources for Thalictrum thalictroides and T. hernandezii: Facilitating candidate gene discovery in an emerging model plant lineage.</title>
        <authorList>
            <person name="Arias T."/>
            <person name="Riano-Pachon D.M."/>
            <person name="Di Stilio V.S."/>
        </authorList>
    </citation>
    <scope>NUCLEOTIDE SEQUENCE [LARGE SCALE GENOMIC DNA]</scope>
    <source>
        <strain evidence="3">cv. WT478/WT964</strain>
        <tissue evidence="2">Leaves</tissue>
    </source>
</reference>
<feature type="domain" description="Reverse transcriptase zinc-binding" evidence="1">
    <location>
        <begin position="195"/>
        <end position="246"/>
    </location>
</feature>
<accession>A0A7J6WBS9</accession>
<keyword evidence="2" id="KW-0695">RNA-directed DNA polymerase</keyword>
<gene>
    <name evidence="2" type="ORF">FRX31_015636</name>
</gene>
<organism evidence="2 3">
    <name type="scientific">Thalictrum thalictroides</name>
    <name type="common">Rue-anemone</name>
    <name type="synonym">Anemone thalictroides</name>
    <dbReference type="NCBI Taxonomy" id="46969"/>
    <lineage>
        <taxon>Eukaryota</taxon>
        <taxon>Viridiplantae</taxon>
        <taxon>Streptophyta</taxon>
        <taxon>Embryophyta</taxon>
        <taxon>Tracheophyta</taxon>
        <taxon>Spermatophyta</taxon>
        <taxon>Magnoliopsida</taxon>
        <taxon>Ranunculales</taxon>
        <taxon>Ranunculaceae</taxon>
        <taxon>Thalictroideae</taxon>
        <taxon>Thalictrum</taxon>
    </lineage>
</organism>
<name>A0A7J6WBS9_THATH</name>
<keyword evidence="2" id="KW-0808">Transferase</keyword>
<proteinExistence type="predicted"/>
<dbReference type="OrthoDB" id="1303352at2759"/>
<evidence type="ECO:0000259" key="1">
    <source>
        <dbReference type="Pfam" id="PF13966"/>
    </source>
</evidence>
<protein>
    <submittedName>
        <fullName evidence="2">RNA-directed DNA polymerase (Reverse transcriptase)-related family protein</fullName>
    </submittedName>
</protein>
<keyword evidence="3" id="KW-1185">Reference proteome</keyword>
<dbReference type="Pfam" id="PF13966">
    <property type="entry name" value="zf-RVT"/>
    <property type="match status" value="1"/>
</dbReference>
<dbReference type="Proteomes" id="UP000554482">
    <property type="component" value="Unassembled WGS sequence"/>
</dbReference>
<evidence type="ECO:0000313" key="2">
    <source>
        <dbReference type="EMBL" id="KAF5194781.1"/>
    </source>
</evidence>
<dbReference type="PANTHER" id="PTHR33116">
    <property type="entry name" value="REVERSE TRANSCRIPTASE ZINC-BINDING DOMAIN-CONTAINING PROTEIN-RELATED-RELATED"/>
    <property type="match status" value="1"/>
</dbReference>